<dbReference type="KEGG" id="bcel:BcellWH2_03326"/>
<feature type="domain" description="Multidrug resistance protein MdtA-like C-terminal permuted SH3" evidence="5">
    <location>
        <begin position="308"/>
        <end position="350"/>
    </location>
</feature>
<evidence type="ECO:0000256" key="3">
    <source>
        <dbReference type="SAM" id="Coils"/>
    </source>
</evidence>
<gene>
    <name evidence="7" type="primary">czcB_1</name>
    <name evidence="7" type="ORF">BcellWH2_03326</name>
</gene>
<dbReference type="PROSITE" id="PS51257">
    <property type="entry name" value="PROKAR_LIPOPROTEIN"/>
    <property type="match status" value="1"/>
</dbReference>
<dbReference type="InterPro" id="IPR006143">
    <property type="entry name" value="RND_pump_MFP"/>
</dbReference>
<reference evidence="7 8" key="1">
    <citation type="journal article" date="2015" name="Science">
        <title>Genetic determinants of in vivo fitness and diet responsiveness in multiple human gut Bacteroides.</title>
        <authorList>
            <person name="Wu M."/>
            <person name="McNulty N.P."/>
            <person name="Rodionov D.A."/>
            <person name="Khoroshkin M.S."/>
            <person name="Griffin N.W."/>
            <person name="Cheng J."/>
            <person name="Latreille P."/>
            <person name="Kerstetter R.A."/>
            <person name="Terrapon N."/>
            <person name="Henrissat B."/>
            <person name="Osterman A.L."/>
            <person name="Gordon J.I."/>
        </authorList>
    </citation>
    <scope>NUCLEOTIDE SEQUENCE [LARGE SCALE GENOMIC DNA]</scope>
    <source>
        <strain evidence="7 8">WH2</strain>
    </source>
</reference>
<dbReference type="Gene3D" id="2.40.420.20">
    <property type="match status" value="1"/>
</dbReference>
<dbReference type="GO" id="GO:0016020">
    <property type="term" value="C:membrane"/>
    <property type="evidence" value="ECO:0007669"/>
    <property type="project" value="InterPro"/>
</dbReference>
<feature type="domain" description="CusB-like beta-barrel" evidence="4">
    <location>
        <begin position="214"/>
        <end position="288"/>
    </location>
</feature>
<dbReference type="PATRIC" id="fig|246787.4.peg.3441"/>
<proteinExistence type="inferred from homology"/>
<comment type="similarity">
    <text evidence="1">Belongs to the membrane fusion protein (MFP) (TC 8.A.1) family.</text>
</comment>
<keyword evidence="3" id="KW-0175">Coiled coil</keyword>
<dbReference type="Pfam" id="PF25954">
    <property type="entry name" value="Beta-barrel_RND_2"/>
    <property type="match status" value="1"/>
</dbReference>
<dbReference type="InterPro" id="IPR058627">
    <property type="entry name" value="MdtA-like_C"/>
</dbReference>
<keyword evidence="2" id="KW-0813">Transport</keyword>
<dbReference type="FunFam" id="2.40.30.170:FF:000010">
    <property type="entry name" value="Efflux RND transporter periplasmic adaptor subunit"/>
    <property type="match status" value="1"/>
</dbReference>
<protein>
    <submittedName>
        <fullName evidence="7">Cobalt-zinc-cadmium resistance protein CzcB</fullName>
    </submittedName>
</protein>
<dbReference type="InterPro" id="IPR058647">
    <property type="entry name" value="BSH_CzcB-like"/>
</dbReference>
<organism evidence="7 8">
    <name type="scientific">Bacteroides cellulosilyticus</name>
    <dbReference type="NCBI Taxonomy" id="246787"/>
    <lineage>
        <taxon>Bacteria</taxon>
        <taxon>Pseudomonadati</taxon>
        <taxon>Bacteroidota</taxon>
        <taxon>Bacteroidia</taxon>
        <taxon>Bacteroidales</taxon>
        <taxon>Bacteroidaceae</taxon>
        <taxon>Bacteroides</taxon>
    </lineage>
</organism>
<feature type="domain" description="CzcB-like barrel-sandwich hybrid" evidence="6">
    <location>
        <begin position="71"/>
        <end position="210"/>
    </location>
</feature>
<accession>A0A0P0GKT1</accession>
<dbReference type="GO" id="GO:0030313">
    <property type="term" value="C:cell envelope"/>
    <property type="evidence" value="ECO:0007669"/>
    <property type="project" value="TreeGrafter"/>
</dbReference>
<dbReference type="EMBL" id="CP012801">
    <property type="protein sequence ID" value="ALJ60559.1"/>
    <property type="molecule type" value="Genomic_DNA"/>
</dbReference>
<evidence type="ECO:0000259" key="6">
    <source>
        <dbReference type="Pfam" id="PF25973"/>
    </source>
</evidence>
<evidence type="ECO:0000256" key="1">
    <source>
        <dbReference type="ARBA" id="ARBA00009477"/>
    </source>
</evidence>
<evidence type="ECO:0000313" key="8">
    <source>
        <dbReference type="Proteomes" id="UP000061809"/>
    </source>
</evidence>
<evidence type="ECO:0000256" key="2">
    <source>
        <dbReference type="ARBA" id="ARBA00022448"/>
    </source>
</evidence>
<feature type="coiled-coil region" evidence="3">
    <location>
        <begin position="100"/>
        <end position="127"/>
    </location>
</feature>
<dbReference type="GO" id="GO:0015679">
    <property type="term" value="P:plasma membrane copper ion transport"/>
    <property type="evidence" value="ECO:0007669"/>
    <property type="project" value="TreeGrafter"/>
</dbReference>
<dbReference type="GO" id="GO:0022857">
    <property type="term" value="F:transmembrane transporter activity"/>
    <property type="evidence" value="ECO:0007669"/>
    <property type="project" value="InterPro"/>
</dbReference>
<dbReference type="PANTHER" id="PTHR30097">
    <property type="entry name" value="CATION EFFLUX SYSTEM PROTEIN CUSB"/>
    <property type="match status" value="1"/>
</dbReference>
<dbReference type="Proteomes" id="UP000061809">
    <property type="component" value="Chromosome"/>
</dbReference>
<dbReference type="SUPFAM" id="SSF111369">
    <property type="entry name" value="HlyD-like secretion proteins"/>
    <property type="match status" value="1"/>
</dbReference>
<dbReference type="PANTHER" id="PTHR30097:SF4">
    <property type="entry name" value="SLR6042 PROTEIN"/>
    <property type="match status" value="1"/>
</dbReference>
<dbReference type="Gene3D" id="2.40.50.100">
    <property type="match status" value="1"/>
</dbReference>
<dbReference type="Pfam" id="PF25973">
    <property type="entry name" value="BSH_CzcB"/>
    <property type="match status" value="1"/>
</dbReference>
<evidence type="ECO:0000313" key="7">
    <source>
        <dbReference type="EMBL" id="ALJ60559.1"/>
    </source>
</evidence>
<evidence type="ECO:0000259" key="5">
    <source>
        <dbReference type="Pfam" id="PF25967"/>
    </source>
</evidence>
<name>A0A0P0GKT1_9BACE</name>
<evidence type="ECO:0000259" key="4">
    <source>
        <dbReference type="Pfam" id="PF25954"/>
    </source>
</evidence>
<dbReference type="Gene3D" id="2.40.30.170">
    <property type="match status" value="1"/>
</dbReference>
<dbReference type="Pfam" id="PF25967">
    <property type="entry name" value="RND-MFP_C"/>
    <property type="match status" value="1"/>
</dbReference>
<dbReference type="InterPro" id="IPR051909">
    <property type="entry name" value="MFP_Cation_Efflux"/>
</dbReference>
<dbReference type="NCBIfam" id="TIGR01730">
    <property type="entry name" value="RND_mfp"/>
    <property type="match status" value="1"/>
</dbReference>
<dbReference type="InterPro" id="IPR058792">
    <property type="entry name" value="Beta-barrel_RND_2"/>
</dbReference>
<dbReference type="AlphaFoldDB" id="A0A0P0GKT1"/>
<sequence>MDMSRILQVFIGAVLFLSSCSTKDNNETSVSPEMCLTDSLMQVVSIDTVHTRILIDELTLNGRVTFNQEQVVQVFPMFGGRVIAVNAEVGDYVHKGEVLAVVKSGEVAEYEKQLKDAEQQVAVTRRNWDVAQDMYNAGMASARDTLQARQELVSAVTEERRLKEVYSIYNLSDESRYEIKSPITGFVAEKHVNKDMQIRSDQGEELFTVSGLDNVWIMGDVYESDIRKVKEGAPVRITALAYPGREFAGSIDKVYHILDEESKTMSVRIKLRNEDYLLKPGMFTNIYVQCESTDDTMPCIDLHALIFENGKNYVVTANEDGKLQVKEVEVYKQLRNRCYIQSGLQEGDRILNRNTLLVYNALNAE</sequence>
<dbReference type="RefSeq" id="WP_029426626.1">
    <property type="nucleotide sequence ID" value="NZ_CP012801.1"/>
</dbReference>
<dbReference type="GO" id="GO:0060003">
    <property type="term" value="P:copper ion export"/>
    <property type="evidence" value="ECO:0007669"/>
    <property type="project" value="TreeGrafter"/>
</dbReference>